<evidence type="ECO:0000313" key="2">
    <source>
        <dbReference type="Proteomes" id="UP000789508"/>
    </source>
</evidence>
<keyword evidence="2" id="KW-1185">Reference proteome</keyword>
<accession>A0A9N9DFJ3</accession>
<dbReference type="OrthoDB" id="2387761at2759"/>
<evidence type="ECO:0000313" key="1">
    <source>
        <dbReference type="EMBL" id="CAG8633622.1"/>
    </source>
</evidence>
<comment type="caution">
    <text evidence="1">The sequence shown here is derived from an EMBL/GenBank/DDBJ whole genome shotgun (WGS) entry which is preliminary data.</text>
</comment>
<organism evidence="1 2">
    <name type="scientific">Ambispora leptoticha</name>
    <dbReference type="NCBI Taxonomy" id="144679"/>
    <lineage>
        <taxon>Eukaryota</taxon>
        <taxon>Fungi</taxon>
        <taxon>Fungi incertae sedis</taxon>
        <taxon>Mucoromycota</taxon>
        <taxon>Glomeromycotina</taxon>
        <taxon>Glomeromycetes</taxon>
        <taxon>Archaeosporales</taxon>
        <taxon>Ambisporaceae</taxon>
        <taxon>Ambispora</taxon>
    </lineage>
</organism>
<gene>
    <name evidence="1" type="ORF">ALEPTO_LOCUS9452</name>
</gene>
<dbReference type="EMBL" id="CAJVPS010007321">
    <property type="protein sequence ID" value="CAG8633622.1"/>
    <property type="molecule type" value="Genomic_DNA"/>
</dbReference>
<reference evidence="1" key="1">
    <citation type="submission" date="2021-06" db="EMBL/GenBank/DDBJ databases">
        <authorList>
            <person name="Kallberg Y."/>
            <person name="Tangrot J."/>
            <person name="Rosling A."/>
        </authorList>
    </citation>
    <scope>NUCLEOTIDE SEQUENCE</scope>
    <source>
        <strain evidence="1">FL130A</strain>
    </source>
</reference>
<name>A0A9N9DFJ3_9GLOM</name>
<proteinExistence type="predicted"/>
<dbReference type="AlphaFoldDB" id="A0A9N9DFJ3"/>
<feature type="non-terminal residue" evidence="1">
    <location>
        <position position="128"/>
    </location>
</feature>
<feature type="non-terminal residue" evidence="1">
    <location>
        <position position="1"/>
    </location>
</feature>
<protein>
    <submittedName>
        <fullName evidence="1">9723_t:CDS:1</fullName>
    </submittedName>
</protein>
<sequence length="128" mass="14667">MNDLPEEVVEDSAVLGLQFAGLYGQVIGVDLLEKGLYFGFEGPAFRFPSQLCDISPLEQALEENIVRKVEALRRREEATNPFHEIFHKSENKSKPCHRKIDFIRPTYFTPKKISVTNEINSLQDLEDI</sequence>
<dbReference type="Proteomes" id="UP000789508">
    <property type="component" value="Unassembled WGS sequence"/>
</dbReference>